<keyword evidence="5" id="KW-0109">Calcium transport</keyword>
<keyword evidence="7" id="KW-0851">Voltage-gated channel</keyword>
<feature type="compositionally biased region" description="Polar residues" evidence="10">
    <location>
        <begin position="10"/>
        <end position="22"/>
    </location>
</feature>
<dbReference type="GO" id="GO:0005891">
    <property type="term" value="C:voltage-gated calcium channel complex"/>
    <property type="evidence" value="ECO:0007669"/>
    <property type="project" value="InterPro"/>
</dbReference>
<reference evidence="12" key="2">
    <citation type="submission" date="2025-08" db="UniProtKB">
        <authorList>
            <consortium name="Ensembl"/>
        </authorList>
    </citation>
    <scope>IDENTIFICATION</scope>
</reference>
<feature type="region of interest" description="Disordered" evidence="10">
    <location>
        <begin position="375"/>
        <end position="402"/>
    </location>
</feature>
<keyword evidence="4" id="KW-0597">Phosphoprotein</keyword>
<dbReference type="InterPro" id="IPR008145">
    <property type="entry name" value="GK/Ca_channel_bsu"/>
</dbReference>
<reference evidence="12" key="3">
    <citation type="submission" date="2025-09" db="UniProtKB">
        <authorList>
            <consortium name="Ensembl"/>
        </authorList>
    </citation>
    <scope>IDENTIFICATION</scope>
</reference>
<evidence type="ECO:0000256" key="3">
    <source>
        <dbReference type="ARBA" id="ARBA00022448"/>
    </source>
</evidence>
<proteinExistence type="inferred from homology"/>
<evidence type="ECO:0000256" key="7">
    <source>
        <dbReference type="ARBA" id="ARBA00022882"/>
    </source>
</evidence>
<dbReference type="InterPro" id="IPR027417">
    <property type="entry name" value="P-loop_NTPase"/>
</dbReference>
<dbReference type="InterPro" id="IPR000584">
    <property type="entry name" value="VDCC_L_bsu"/>
</dbReference>
<keyword evidence="2" id="KW-0728">SH3 domain</keyword>
<protein>
    <submittedName>
        <fullName evidence="12">Calcium channel, voltage-dependent, beta 3b</fullName>
    </submittedName>
</protein>
<dbReference type="Bgee" id="ENSGACG00000008568">
    <property type="expression patterns" value="Expressed in camera-type eye and 1 other cell type or tissue"/>
</dbReference>
<sequence length="422" mass="47825">LSRLAFLQGSADSCTSRPSDSDLSLEEDQEASRREAERQAQLQLERAKSKPVAFAVKTNVSYCGALDEDCPVQGAAINFETKDFLHIKEKYNNDWWIGRLVKEGADITFIPSPVKLEAMRIKQEQKAAARSEKPKQTELVPPYDVVPSMRPVVLVGPSLKGYEVTDMMQKALFDFLKHRFDGRISITRVTADLSLAKRSVLNKKAIMERSNTRSSLAEVQSEIERIFELAKSLQLVVLDADTINHPAQLLKTSLAPIIVYVKVSSPKVLQRLIKSRGKSQSKHLNVQMMAGDKLAQCPPEMFDVILDENQLEDACEHLAEYLDIYWRATHLPCSAPVNPLLDQSEVTPPSANSSQQVRQTHNCCFSFIRWERSRREEEEEEEEEEDSREEPAPHCCPLGKELPAPTTVRQLRAAFYSYTSYW</sequence>
<organism evidence="12 13">
    <name type="scientific">Gasterosteus aculeatus aculeatus</name>
    <name type="common">three-spined stickleback</name>
    <dbReference type="NCBI Taxonomy" id="481459"/>
    <lineage>
        <taxon>Eukaryota</taxon>
        <taxon>Metazoa</taxon>
        <taxon>Chordata</taxon>
        <taxon>Craniata</taxon>
        <taxon>Vertebrata</taxon>
        <taxon>Euteleostomi</taxon>
        <taxon>Actinopterygii</taxon>
        <taxon>Neopterygii</taxon>
        <taxon>Teleostei</taxon>
        <taxon>Neoteleostei</taxon>
        <taxon>Acanthomorphata</taxon>
        <taxon>Eupercaria</taxon>
        <taxon>Perciformes</taxon>
        <taxon>Cottioidei</taxon>
        <taxon>Gasterosteales</taxon>
        <taxon>Gasterosteidae</taxon>
        <taxon>Gasterosteus</taxon>
    </lineage>
</organism>
<keyword evidence="13" id="KW-1185">Reference proteome</keyword>
<dbReference type="Pfam" id="PF00625">
    <property type="entry name" value="Guanylate_kin"/>
    <property type="match status" value="1"/>
</dbReference>
<dbReference type="PANTHER" id="PTHR11824">
    <property type="entry name" value="VOLTAGE-DEPENDENT CALCIUM CHANNEL BETA SUBUNIT"/>
    <property type="match status" value="1"/>
</dbReference>
<dbReference type="STRING" id="69293.ENSGACP00000011323"/>
<dbReference type="Proteomes" id="UP000007635">
    <property type="component" value="Chromosome XII"/>
</dbReference>
<dbReference type="InterPro" id="IPR046937">
    <property type="entry name" value="CAB1-4_N_A-dom"/>
</dbReference>
<evidence type="ECO:0000256" key="4">
    <source>
        <dbReference type="ARBA" id="ARBA00022553"/>
    </source>
</evidence>
<dbReference type="SMART" id="SM00072">
    <property type="entry name" value="GuKc"/>
    <property type="match status" value="1"/>
</dbReference>
<dbReference type="GO" id="GO:0005245">
    <property type="term" value="F:voltage-gated calcium channel activity"/>
    <property type="evidence" value="ECO:0007669"/>
    <property type="project" value="InterPro"/>
</dbReference>
<evidence type="ECO:0000256" key="6">
    <source>
        <dbReference type="ARBA" id="ARBA00022837"/>
    </source>
</evidence>
<keyword evidence="6" id="KW-0106">Calcium</keyword>
<keyword evidence="9" id="KW-0407">Ion channel</keyword>
<dbReference type="Gene3D" id="3.40.50.300">
    <property type="entry name" value="P-loop containing nucleotide triphosphate hydrolases"/>
    <property type="match status" value="1"/>
</dbReference>
<dbReference type="SUPFAM" id="SSF50044">
    <property type="entry name" value="SH3-domain"/>
    <property type="match status" value="1"/>
</dbReference>
<dbReference type="Ensembl" id="ENSGACT00000011346.2">
    <property type="protein sequence ID" value="ENSGACP00000011323.2"/>
    <property type="gene ID" value="ENSGACG00000008568.2"/>
</dbReference>
<evidence type="ECO:0000256" key="10">
    <source>
        <dbReference type="SAM" id="MobiDB-lite"/>
    </source>
</evidence>
<keyword evidence="3" id="KW-0813">Transport</keyword>
<evidence type="ECO:0000256" key="8">
    <source>
        <dbReference type="ARBA" id="ARBA00023065"/>
    </source>
</evidence>
<dbReference type="eggNOG" id="KOG3812">
    <property type="taxonomic scope" value="Eukaryota"/>
</dbReference>
<evidence type="ECO:0000313" key="13">
    <source>
        <dbReference type="Proteomes" id="UP000007635"/>
    </source>
</evidence>
<dbReference type="PRINTS" id="PR01626">
    <property type="entry name" value="LCACHANNELB"/>
</dbReference>
<feature type="domain" description="Guanylate kinase/L-type calcium channel beta subunit" evidence="11">
    <location>
        <begin position="148"/>
        <end position="326"/>
    </location>
</feature>
<dbReference type="FunFam" id="3.40.50.300:FF:000023">
    <property type="entry name" value="Voltage-dependent L-type calcium channel subunit beta-2"/>
    <property type="match status" value="1"/>
</dbReference>
<keyword evidence="8" id="KW-0406">Ion transport</keyword>
<dbReference type="InParanoid" id="G3P150"/>
<dbReference type="OMA" id="MGEHESE"/>
<evidence type="ECO:0000313" key="12">
    <source>
        <dbReference type="Ensembl" id="ENSGACP00000011323.2"/>
    </source>
</evidence>
<dbReference type="FunFam" id="2.30.30.40:FF:000288">
    <property type="entry name" value="Calcium channel, voltage-dependent, beta 3b"/>
    <property type="match status" value="1"/>
</dbReference>
<dbReference type="InterPro" id="IPR036028">
    <property type="entry name" value="SH3-like_dom_sf"/>
</dbReference>
<reference evidence="12 13" key="1">
    <citation type="journal article" date="2021" name="G3 (Bethesda)">
        <title>Improved contiguity of the threespine stickleback genome using long-read sequencing.</title>
        <authorList>
            <person name="Nath S."/>
            <person name="Shaw D.E."/>
            <person name="White M.A."/>
        </authorList>
    </citation>
    <scope>NUCLEOTIDE SEQUENCE [LARGE SCALE GENOMIC DNA]</scope>
    <source>
        <strain evidence="12 13">Lake Benthic</strain>
    </source>
</reference>
<dbReference type="SUPFAM" id="SSF52540">
    <property type="entry name" value="P-loop containing nucleoside triphosphate hydrolases"/>
    <property type="match status" value="1"/>
</dbReference>
<feature type="compositionally biased region" description="Acidic residues" evidence="10">
    <location>
        <begin position="377"/>
        <end position="388"/>
    </location>
</feature>
<evidence type="ECO:0000256" key="5">
    <source>
        <dbReference type="ARBA" id="ARBA00022568"/>
    </source>
</evidence>
<dbReference type="AlphaFoldDB" id="G3P150"/>
<name>G3P150_GASAC</name>
<dbReference type="Gene3D" id="2.30.30.40">
    <property type="entry name" value="SH3 Domains"/>
    <property type="match status" value="1"/>
</dbReference>
<dbReference type="GeneTree" id="ENSGT00950000182837"/>
<feature type="region of interest" description="Disordered" evidence="10">
    <location>
        <begin position="1"/>
        <end position="35"/>
    </location>
</feature>
<evidence type="ECO:0000256" key="9">
    <source>
        <dbReference type="ARBA" id="ARBA00023303"/>
    </source>
</evidence>
<evidence type="ECO:0000256" key="1">
    <source>
        <dbReference type="ARBA" id="ARBA00010836"/>
    </source>
</evidence>
<evidence type="ECO:0000256" key="2">
    <source>
        <dbReference type="ARBA" id="ARBA00022443"/>
    </source>
</evidence>
<accession>G3P150</accession>
<evidence type="ECO:0000259" key="11">
    <source>
        <dbReference type="SMART" id="SM00072"/>
    </source>
</evidence>
<comment type="similarity">
    <text evidence="1">Belongs to the calcium channel beta subunit family.</text>
</comment>
<dbReference type="Pfam" id="PF12052">
    <property type="entry name" value="VGCC_beta4Aa_N"/>
    <property type="match status" value="1"/>
</dbReference>